<feature type="chain" id="PRO_5005574669" description="Allatotropin" evidence="1">
    <location>
        <begin position="19"/>
        <end position="128"/>
    </location>
</feature>
<dbReference type="EMBL" id="KQ414843">
    <property type="protein sequence ID" value="KOC60286.1"/>
    <property type="molecule type" value="Genomic_DNA"/>
</dbReference>
<accession>A0A0L7QP58</accession>
<evidence type="ECO:0000313" key="3">
    <source>
        <dbReference type="Proteomes" id="UP000053825"/>
    </source>
</evidence>
<protein>
    <recommendedName>
        <fullName evidence="4">Allatotropin</fullName>
    </recommendedName>
</protein>
<dbReference type="OrthoDB" id="6101901at2759"/>
<evidence type="ECO:0000256" key="1">
    <source>
        <dbReference type="SAM" id="SignalP"/>
    </source>
</evidence>
<evidence type="ECO:0008006" key="4">
    <source>
        <dbReference type="Google" id="ProtNLM"/>
    </source>
</evidence>
<feature type="signal peptide" evidence="1">
    <location>
        <begin position="1"/>
        <end position="18"/>
    </location>
</feature>
<reference evidence="2 3" key="1">
    <citation type="submission" date="2015-07" db="EMBL/GenBank/DDBJ databases">
        <title>The genome of Habropoda laboriosa.</title>
        <authorList>
            <person name="Pan H."/>
            <person name="Kapheim K."/>
        </authorList>
    </citation>
    <scope>NUCLEOTIDE SEQUENCE [LARGE SCALE GENOMIC DNA]</scope>
    <source>
        <strain evidence="2">0110345459</strain>
    </source>
</reference>
<proteinExistence type="predicted"/>
<organism evidence="2 3">
    <name type="scientific">Habropoda laboriosa</name>
    <dbReference type="NCBI Taxonomy" id="597456"/>
    <lineage>
        <taxon>Eukaryota</taxon>
        <taxon>Metazoa</taxon>
        <taxon>Ecdysozoa</taxon>
        <taxon>Arthropoda</taxon>
        <taxon>Hexapoda</taxon>
        <taxon>Insecta</taxon>
        <taxon>Pterygota</taxon>
        <taxon>Neoptera</taxon>
        <taxon>Endopterygota</taxon>
        <taxon>Hymenoptera</taxon>
        <taxon>Apocrita</taxon>
        <taxon>Aculeata</taxon>
        <taxon>Apoidea</taxon>
        <taxon>Anthophila</taxon>
        <taxon>Apidae</taxon>
        <taxon>Habropoda</taxon>
    </lineage>
</organism>
<keyword evidence="1" id="KW-0732">Signal</keyword>
<gene>
    <name evidence="2" type="ORF">WH47_08658</name>
</gene>
<evidence type="ECO:0000313" key="2">
    <source>
        <dbReference type="EMBL" id="KOC60286.1"/>
    </source>
</evidence>
<dbReference type="Proteomes" id="UP000053825">
    <property type="component" value="Unassembled WGS sequence"/>
</dbReference>
<dbReference type="AlphaFoldDB" id="A0A0L7QP58"/>
<sequence length="128" mass="14832">MRASIIIILAFATGIVVAASRNRNYSRFVKHHAKPREIRGFLPDRTGTAYGFGKRQSIIDVPKVNKHERILSTFLRYFPQGISVEWLLQQMKTNPTFATKLTQVLMDGRTDFMPVMDRFNPETITWLF</sequence>
<keyword evidence="3" id="KW-1185">Reference proteome</keyword>
<name>A0A0L7QP58_9HYME</name>